<dbReference type="InterPro" id="IPR000835">
    <property type="entry name" value="HTH_MarR-typ"/>
</dbReference>
<reference evidence="5 6" key="1">
    <citation type="submission" date="2018-01" db="EMBL/GenBank/DDBJ databases">
        <title>Draft genome sequence of Sphaerisporangium sp. 7K107.</title>
        <authorList>
            <person name="Sahin N."/>
            <person name="Saygin H."/>
            <person name="Ay H."/>
        </authorList>
    </citation>
    <scope>NUCLEOTIDE SEQUENCE [LARGE SCALE GENOMIC DNA]</scope>
    <source>
        <strain evidence="5 6">7K107</strain>
    </source>
</reference>
<dbReference type="AlphaFoldDB" id="A0A2W2GMY4"/>
<dbReference type="InterPro" id="IPR039422">
    <property type="entry name" value="MarR/SlyA-like"/>
</dbReference>
<dbReference type="GO" id="GO:0003700">
    <property type="term" value="F:DNA-binding transcription factor activity"/>
    <property type="evidence" value="ECO:0007669"/>
    <property type="project" value="InterPro"/>
</dbReference>
<dbReference type="GO" id="GO:0003677">
    <property type="term" value="F:DNA binding"/>
    <property type="evidence" value="ECO:0007669"/>
    <property type="project" value="UniProtKB-KW"/>
</dbReference>
<proteinExistence type="predicted"/>
<evidence type="ECO:0000313" key="6">
    <source>
        <dbReference type="Proteomes" id="UP000248544"/>
    </source>
</evidence>
<evidence type="ECO:0000256" key="3">
    <source>
        <dbReference type="ARBA" id="ARBA00023163"/>
    </source>
</evidence>
<accession>A0A2W2GMY4</accession>
<keyword evidence="6" id="KW-1185">Reference proteome</keyword>
<dbReference type="PANTHER" id="PTHR33164:SF64">
    <property type="entry name" value="TRANSCRIPTIONAL REGULATOR SLYA"/>
    <property type="match status" value="1"/>
</dbReference>
<evidence type="ECO:0000256" key="2">
    <source>
        <dbReference type="ARBA" id="ARBA00023125"/>
    </source>
</evidence>
<dbReference type="PROSITE" id="PS50995">
    <property type="entry name" value="HTH_MARR_2"/>
    <property type="match status" value="1"/>
</dbReference>
<dbReference type="EMBL" id="POUA01000402">
    <property type="protein sequence ID" value="PZG28224.1"/>
    <property type="molecule type" value="Genomic_DNA"/>
</dbReference>
<organism evidence="5 6">
    <name type="scientific">Spongiactinospora gelatinilytica</name>
    <dbReference type="NCBI Taxonomy" id="2666298"/>
    <lineage>
        <taxon>Bacteria</taxon>
        <taxon>Bacillati</taxon>
        <taxon>Actinomycetota</taxon>
        <taxon>Actinomycetes</taxon>
        <taxon>Streptosporangiales</taxon>
        <taxon>Streptosporangiaceae</taxon>
        <taxon>Spongiactinospora</taxon>
    </lineage>
</organism>
<dbReference type="GO" id="GO:0006950">
    <property type="term" value="P:response to stress"/>
    <property type="evidence" value="ECO:0007669"/>
    <property type="project" value="TreeGrafter"/>
</dbReference>
<dbReference type="InterPro" id="IPR036388">
    <property type="entry name" value="WH-like_DNA-bd_sf"/>
</dbReference>
<dbReference type="Proteomes" id="UP000248544">
    <property type="component" value="Unassembled WGS sequence"/>
</dbReference>
<dbReference type="RefSeq" id="WP_111171252.1">
    <property type="nucleotide sequence ID" value="NZ_POUA01000402.1"/>
</dbReference>
<evidence type="ECO:0000313" key="5">
    <source>
        <dbReference type="EMBL" id="PZG28224.1"/>
    </source>
</evidence>
<sequence>METTTESPEPTGTTAHGLDLPRLLTLAERRVTARLSAALGAAGGTVEEWRVMSLLADGEGHPMSEIADHALLAPPTLTKIVDRMVSDNLVYRRADETDRRRVLVFLSERGYDAHHRLSTAAATE</sequence>
<keyword evidence="3" id="KW-0804">Transcription</keyword>
<protein>
    <submittedName>
        <fullName evidence="5">MarR family transcriptional regulator</fullName>
    </submittedName>
</protein>
<name>A0A2W2GMY4_9ACTN</name>
<dbReference type="PANTHER" id="PTHR33164">
    <property type="entry name" value="TRANSCRIPTIONAL REGULATOR, MARR FAMILY"/>
    <property type="match status" value="1"/>
</dbReference>
<dbReference type="SUPFAM" id="SSF46785">
    <property type="entry name" value="Winged helix' DNA-binding domain"/>
    <property type="match status" value="1"/>
</dbReference>
<dbReference type="SMART" id="SM00347">
    <property type="entry name" value="HTH_MARR"/>
    <property type="match status" value="1"/>
</dbReference>
<comment type="caution">
    <text evidence="5">The sequence shown here is derived from an EMBL/GenBank/DDBJ whole genome shotgun (WGS) entry which is preliminary data.</text>
</comment>
<keyword evidence="2" id="KW-0238">DNA-binding</keyword>
<feature type="domain" description="HTH marR-type" evidence="4">
    <location>
        <begin position="17"/>
        <end position="124"/>
    </location>
</feature>
<dbReference type="Pfam" id="PF01047">
    <property type="entry name" value="MarR"/>
    <property type="match status" value="1"/>
</dbReference>
<dbReference type="Gene3D" id="1.10.10.10">
    <property type="entry name" value="Winged helix-like DNA-binding domain superfamily/Winged helix DNA-binding domain"/>
    <property type="match status" value="1"/>
</dbReference>
<evidence type="ECO:0000259" key="4">
    <source>
        <dbReference type="PROSITE" id="PS50995"/>
    </source>
</evidence>
<keyword evidence="1" id="KW-0805">Transcription regulation</keyword>
<evidence type="ECO:0000256" key="1">
    <source>
        <dbReference type="ARBA" id="ARBA00023015"/>
    </source>
</evidence>
<gene>
    <name evidence="5" type="ORF">C1I98_32900</name>
</gene>
<feature type="non-terminal residue" evidence="5">
    <location>
        <position position="124"/>
    </location>
</feature>
<dbReference type="InterPro" id="IPR036390">
    <property type="entry name" value="WH_DNA-bd_sf"/>
</dbReference>